<reference evidence="1 2" key="1">
    <citation type="submission" date="2017-04" db="EMBL/GenBank/DDBJ databases">
        <authorList>
            <person name="Afonso C.L."/>
            <person name="Miller P.J."/>
            <person name="Scott M.A."/>
            <person name="Spackman E."/>
            <person name="Goraichik I."/>
            <person name="Dimitrov K.M."/>
            <person name="Suarez D.L."/>
            <person name="Swayne D.E."/>
        </authorList>
    </citation>
    <scope>NUCLEOTIDE SEQUENCE [LARGE SCALE GENOMIC DNA]</scope>
    <source>
        <strain evidence="1 2">KR-140</strain>
    </source>
</reference>
<evidence type="ECO:0000313" key="1">
    <source>
        <dbReference type="EMBL" id="SMB86560.1"/>
    </source>
</evidence>
<evidence type="ECO:0000313" key="2">
    <source>
        <dbReference type="Proteomes" id="UP000192582"/>
    </source>
</evidence>
<organism evidence="1 2">
    <name type="scientific">Deinococcus hopiensis KR-140</name>
    <dbReference type="NCBI Taxonomy" id="695939"/>
    <lineage>
        <taxon>Bacteria</taxon>
        <taxon>Thermotogati</taxon>
        <taxon>Deinococcota</taxon>
        <taxon>Deinococci</taxon>
        <taxon>Deinococcales</taxon>
        <taxon>Deinococcaceae</taxon>
        <taxon>Deinococcus</taxon>
    </lineage>
</organism>
<dbReference type="Pfam" id="PF15586">
    <property type="entry name" value="Imm8"/>
    <property type="match status" value="1"/>
</dbReference>
<keyword evidence="2" id="KW-1185">Reference proteome</keyword>
<dbReference type="AlphaFoldDB" id="A0A1W1UZW5"/>
<sequence length="136" mass="16095">MSSGWSAGTERLPHPYNYGVTYQAEIQSWNIFGDWREPEEYEPADQQDFNLILQFEVGFLGEVGNEVFSIHVASLRFLQRSLLESRVVPLVQSIIVEQWDFSQIRRAIEDHLSNQQYENWEQLQRRTRLIGRSEFD</sequence>
<proteinExistence type="predicted"/>
<gene>
    <name evidence="1" type="ORF">SAMN00790413_03846</name>
</gene>
<dbReference type="EMBL" id="FWWU01000008">
    <property type="protein sequence ID" value="SMB86560.1"/>
    <property type="molecule type" value="Genomic_DNA"/>
</dbReference>
<name>A0A1W1UZW5_9DEIO</name>
<accession>A0A1W1UZW5</accession>
<dbReference type="InterPro" id="IPR028964">
    <property type="entry name" value="Imm8"/>
</dbReference>
<dbReference type="Proteomes" id="UP000192582">
    <property type="component" value="Unassembled WGS sequence"/>
</dbReference>
<protein>
    <submittedName>
        <fullName evidence="1">Immunity protein 8</fullName>
    </submittedName>
</protein>